<organism evidence="2 3">
    <name type="scientific">Exophiala viscosa</name>
    <dbReference type="NCBI Taxonomy" id="2486360"/>
    <lineage>
        <taxon>Eukaryota</taxon>
        <taxon>Fungi</taxon>
        <taxon>Dikarya</taxon>
        <taxon>Ascomycota</taxon>
        <taxon>Pezizomycotina</taxon>
        <taxon>Eurotiomycetes</taxon>
        <taxon>Chaetothyriomycetidae</taxon>
        <taxon>Chaetothyriales</taxon>
        <taxon>Herpotrichiellaceae</taxon>
        <taxon>Exophiala</taxon>
    </lineage>
</organism>
<gene>
    <name evidence="2" type="ORF">EDD36DRAFT_469889</name>
</gene>
<protein>
    <submittedName>
        <fullName evidence="2">Uncharacterized protein</fullName>
    </submittedName>
</protein>
<evidence type="ECO:0000313" key="2">
    <source>
        <dbReference type="EMBL" id="KAI1608017.1"/>
    </source>
</evidence>
<dbReference type="Proteomes" id="UP001203852">
    <property type="component" value="Unassembled WGS sequence"/>
</dbReference>
<keyword evidence="1" id="KW-0732">Signal</keyword>
<evidence type="ECO:0000256" key="1">
    <source>
        <dbReference type="SAM" id="SignalP"/>
    </source>
</evidence>
<proteinExistence type="predicted"/>
<evidence type="ECO:0000313" key="3">
    <source>
        <dbReference type="Proteomes" id="UP001203852"/>
    </source>
</evidence>
<reference evidence="2" key="1">
    <citation type="journal article" date="2022" name="bioRxiv">
        <title>Deciphering the potential niche of two novel black yeast fungi from a biological soil crust based on their genomes, phenotypes, and melanin regulation.</title>
        <authorList>
            <consortium name="DOE Joint Genome Institute"/>
            <person name="Carr E.C."/>
            <person name="Barton Q."/>
            <person name="Grambo S."/>
            <person name="Sullivan M."/>
            <person name="Renfro C.M."/>
            <person name="Kuo A."/>
            <person name="Pangilinan J."/>
            <person name="Lipzen A."/>
            <person name="Keymanesh K."/>
            <person name="Savage E."/>
            <person name="Barry K."/>
            <person name="Grigoriev I.V."/>
            <person name="Riekhof W.R."/>
            <person name="Harris S.S."/>
        </authorList>
    </citation>
    <scope>NUCLEOTIDE SEQUENCE</scope>
    <source>
        <strain evidence="2">JF 03-4F</strain>
    </source>
</reference>
<dbReference type="AlphaFoldDB" id="A0AAN6I811"/>
<feature type="chain" id="PRO_5042897088" evidence="1">
    <location>
        <begin position="28"/>
        <end position="197"/>
    </location>
</feature>
<dbReference type="EMBL" id="MU404365">
    <property type="protein sequence ID" value="KAI1608017.1"/>
    <property type="molecule type" value="Genomic_DNA"/>
</dbReference>
<feature type="signal peptide" evidence="1">
    <location>
        <begin position="1"/>
        <end position="27"/>
    </location>
</feature>
<keyword evidence="3" id="KW-1185">Reference proteome</keyword>
<sequence length="197" mass="21717">MADPNPAGARNFTAALWTAIVLTGTSQWLNEATTIAPVNDAWKQWLLEAGAKAQPIDEHEGRFEMRRTWGISHSIQRMPTGTDWRFIRAADTPEANHTRRIIIRRQIGSWEYNKRLTEILAEYAPKTRKPYPDETDETIEPVAANSASAQGPSSAVEALPNALNLAHRVTGLTVRTTAASSAQTFLSSSVDVEKAHA</sequence>
<accession>A0AAN6I811</accession>
<name>A0AAN6I811_9EURO</name>
<comment type="caution">
    <text evidence="2">The sequence shown here is derived from an EMBL/GenBank/DDBJ whole genome shotgun (WGS) entry which is preliminary data.</text>
</comment>